<keyword evidence="3" id="KW-0964">Secreted</keyword>
<comment type="caution">
    <text evidence="6">The sequence shown here is derived from an EMBL/GenBank/DDBJ whole genome shotgun (WGS) entry which is preliminary data.</text>
</comment>
<keyword evidence="2 3" id="KW-0975">Bacterial flagellum</keyword>
<dbReference type="PANTHER" id="PTHR42792">
    <property type="entry name" value="FLAGELLIN"/>
    <property type="match status" value="1"/>
</dbReference>
<accession>A0A3S2YJP5</accession>
<dbReference type="Gene3D" id="1.20.1330.10">
    <property type="entry name" value="f41 fragment of flagellin, N-terminal domain"/>
    <property type="match status" value="2"/>
</dbReference>
<dbReference type="PANTHER" id="PTHR42792:SF2">
    <property type="entry name" value="FLAGELLIN"/>
    <property type="match status" value="1"/>
</dbReference>
<dbReference type="EMBL" id="SACP01000055">
    <property type="protein sequence ID" value="RVU12515.1"/>
    <property type="molecule type" value="Genomic_DNA"/>
</dbReference>
<name>A0A3S2YJP5_9HYPH</name>
<evidence type="ECO:0000313" key="7">
    <source>
        <dbReference type="Proteomes" id="UP000286997"/>
    </source>
</evidence>
<reference evidence="6 7" key="1">
    <citation type="submission" date="2019-01" db="EMBL/GenBank/DDBJ databases">
        <authorList>
            <person name="Chen W.-M."/>
        </authorList>
    </citation>
    <scope>NUCLEOTIDE SEQUENCE [LARGE SCALE GENOMIC DNA]</scope>
    <source>
        <strain evidence="6 7">TER-1</strain>
    </source>
</reference>
<gene>
    <name evidence="6" type="ORF">EOE48_27775</name>
</gene>
<protein>
    <recommendedName>
        <fullName evidence="3">Flagellin</fullName>
    </recommendedName>
</protein>
<dbReference type="Pfam" id="PF00700">
    <property type="entry name" value="Flagellin_C"/>
    <property type="match status" value="1"/>
</dbReference>
<dbReference type="GO" id="GO:0005576">
    <property type="term" value="C:extracellular region"/>
    <property type="evidence" value="ECO:0007669"/>
    <property type="project" value="UniProtKB-SubCell"/>
</dbReference>
<dbReference type="SUPFAM" id="SSF64518">
    <property type="entry name" value="Phase 1 flagellin"/>
    <property type="match status" value="1"/>
</dbReference>
<organism evidence="6 7">
    <name type="scientific">Methylobacterium oryzihabitans</name>
    <dbReference type="NCBI Taxonomy" id="2499852"/>
    <lineage>
        <taxon>Bacteria</taxon>
        <taxon>Pseudomonadati</taxon>
        <taxon>Pseudomonadota</taxon>
        <taxon>Alphaproteobacteria</taxon>
        <taxon>Hyphomicrobiales</taxon>
        <taxon>Methylobacteriaceae</taxon>
        <taxon>Methylobacterium</taxon>
    </lineage>
</organism>
<dbReference type="Proteomes" id="UP000286997">
    <property type="component" value="Unassembled WGS sequence"/>
</dbReference>
<dbReference type="GO" id="GO:0009288">
    <property type="term" value="C:bacterial-type flagellum"/>
    <property type="evidence" value="ECO:0007669"/>
    <property type="project" value="UniProtKB-SubCell"/>
</dbReference>
<dbReference type="InterPro" id="IPR001029">
    <property type="entry name" value="Flagellin_N"/>
</dbReference>
<keyword evidence="7" id="KW-1185">Reference proteome</keyword>
<proteinExistence type="inferred from homology"/>
<sequence>MTSVITNRAASVALQNLRALDRDLDATSRRIASGRRVDSAADGAAYWSIATTLRADRSTGAVLASTLTLDASVVDVAAGSLTTVLADLGRMRDLLTTAVSDSVDRDEIQRQIAAIQGKIRTNAESASISGTNWLSVDSARSDWGRYAQFALAASRGAEGLSVSVDRLDLASVALFDANAVTPHTPVLDGTVTIDPITRLASTINASSLGAQVRAYNVRSDMAGAGTLRLEVRDPARTITGSYQDGVAAPAGGTTGPIPGSIDSYLWNSFVDVPVANLSAGDVVSFQVSGGTPANFTVTSQGDGLDFSGSNEVHLEIRPFAAKYPGVVYDVVVNGAVLASRGVTGLANVTHWTVVQEIARQIDQQYASLYDGLYPRDEVHVRALNGGGLTFAVDASGVDSSVTVTVAPPTGANSLVDIGYGTTPGAARTDLGFQEPARLRKGLLDSPEAIATDWVEVGGVTLTRSTRSVSVAGAGTAFGITAGSTGKEIQSLIRFVDRASQSVTALAARLGGLRTHLVASADRAQAQGRIQESAVGALVDADMEAEATRLRALQAQRQLGLQALTISNAAPSALLLLFRP</sequence>
<comment type="subcellular location">
    <subcellularLocation>
        <location evidence="3">Secreted</location>
    </subcellularLocation>
    <subcellularLocation>
        <location evidence="3">Bacterial flagellum</location>
    </subcellularLocation>
</comment>
<dbReference type="RefSeq" id="WP_127734123.1">
    <property type="nucleotide sequence ID" value="NZ_SACP01000055.1"/>
</dbReference>
<dbReference type="AlphaFoldDB" id="A0A3S2YJP5"/>
<comment type="function">
    <text evidence="3">Flagellin is the subunit protein which polymerizes to form the filaments of bacterial flagella.</text>
</comment>
<dbReference type="Pfam" id="PF00669">
    <property type="entry name" value="Flagellin_N"/>
    <property type="match status" value="1"/>
</dbReference>
<evidence type="ECO:0000259" key="5">
    <source>
        <dbReference type="Pfam" id="PF00700"/>
    </source>
</evidence>
<dbReference type="InterPro" id="IPR046358">
    <property type="entry name" value="Flagellin_C"/>
</dbReference>
<evidence type="ECO:0000256" key="2">
    <source>
        <dbReference type="ARBA" id="ARBA00023143"/>
    </source>
</evidence>
<dbReference type="InterPro" id="IPR001492">
    <property type="entry name" value="Flagellin"/>
</dbReference>
<feature type="domain" description="Flagellin N-terminal" evidence="4">
    <location>
        <begin position="6"/>
        <end position="135"/>
    </location>
</feature>
<evidence type="ECO:0000256" key="1">
    <source>
        <dbReference type="ARBA" id="ARBA00005709"/>
    </source>
</evidence>
<evidence type="ECO:0000256" key="3">
    <source>
        <dbReference type="RuleBase" id="RU362073"/>
    </source>
</evidence>
<feature type="domain" description="Flagellin C-terminal" evidence="5">
    <location>
        <begin position="493"/>
        <end position="576"/>
    </location>
</feature>
<comment type="similarity">
    <text evidence="1 3">Belongs to the bacterial flagellin family.</text>
</comment>
<evidence type="ECO:0000313" key="6">
    <source>
        <dbReference type="EMBL" id="RVU12515.1"/>
    </source>
</evidence>
<dbReference type="OrthoDB" id="8328560at2"/>
<evidence type="ECO:0000259" key="4">
    <source>
        <dbReference type="Pfam" id="PF00669"/>
    </source>
</evidence>
<dbReference type="GO" id="GO:0005198">
    <property type="term" value="F:structural molecule activity"/>
    <property type="evidence" value="ECO:0007669"/>
    <property type="project" value="UniProtKB-UniRule"/>
</dbReference>